<reference evidence="1" key="1">
    <citation type="submission" date="2018-01" db="EMBL/GenBank/DDBJ databases">
        <title>An insight into the sialome of Amazonian anophelines.</title>
        <authorList>
            <person name="Ribeiro J.M."/>
            <person name="Scarpassa V."/>
            <person name="Calvo E."/>
        </authorList>
    </citation>
    <scope>NUCLEOTIDE SEQUENCE</scope>
    <source>
        <tissue evidence="1">Salivary glands</tissue>
    </source>
</reference>
<proteinExistence type="predicted"/>
<evidence type="ECO:0000313" key="1">
    <source>
        <dbReference type="EMBL" id="MBW63488.1"/>
    </source>
</evidence>
<sequence length="71" mass="7976">MLIRILLQLVQLPTERSHYIVSCAPLPFDGRLLSANELRTRGRTTIRWGLVQTMAQTIGATVCTASPRINR</sequence>
<protein>
    <submittedName>
        <fullName evidence="1">Putative secreted protein</fullName>
    </submittedName>
</protein>
<organism evidence="1">
    <name type="scientific">Anopheles marajoara</name>
    <dbReference type="NCBI Taxonomy" id="58244"/>
    <lineage>
        <taxon>Eukaryota</taxon>
        <taxon>Metazoa</taxon>
        <taxon>Ecdysozoa</taxon>
        <taxon>Arthropoda</taxon>
        <taxon>Hexapoda</taxon>
        <taxon>Insecta</taxon>
        <taxon>Pterygota</taxon>
        <taxon>Neoptera</taxon>
        <taxon>Endopterygota</taxon>
        <taxon>Diptera</taxon>
        <taxon>Nematocera</taxon>
        <taxon>Culicoidea</taxon>
        <taxon>Culicidae</taxon>
        <taxon>Anophelinae</taxon>
        <taxon>Anopheles</taxon>
    </lineage>
</organism>
<accession>A0A2M4CEY0</accession>
<dbReference type="EMBL" id="GGFJ01014347">
    <property type="protein sequence ID" value="MBW63488.1"/>
    <property type="molecule type" value="Transcribed_RNA"/>
</dbReference>
<dbReference type="AlphaFoldDB" id="A0A2M4CEY0"/>
<name>A0A2M4CEY0_9DIPT</name>